<gene>
    <name evidence="1" type="ORF">BOLC7T43326H</name>
</gene>
<reference evidence="1" key="1">
    <citation type="submission" date="2018-11" db="EMBL/GenBank/DDBJ databases">
        <authorList>
            <consortium name="Genoscope - CEA"/>
            <person name="William W."/>
        </authorList>
    </citation>
    <scope>NUCLEOTIDE SEQUENCE</scope>
</reference>
<dbReference type="PROSITE" id="PS51257">
    <property type="entry name" value="PROKAR_LIPOPROTEIN"/>
    <property type="match status" value="1"/>
</dbReference>
<accession>A0A3P6EJZ1</accession>
<name>A0A3P6EJZ1_BRAOL</name>
<organism evidence="1">
    <name type="scientific">Brassica oleracea</name>
    <name type="common">Wild cabbage</name>
    <dbReference type="NCBI Taxonomy" id="3712"/>
    <lineage>
        <taxon>Eukaryota</taxon>
        <taxon>Viridiplantae</taxon>
        <taxon>Streptophyta</taxon>
        <taxon>Embryophyta</taxon>
        <taxon>Tracheophyta</taxon>
        <taxon>Spermatophyta</taxon>
        <taxon>Magnoliopsida</taxon>
        <taxon>eudicotyledons</taxon>
        <taxon>Gunneridae</taxon>
        <taxon>Pentapetalae</taxon>
        <taxon>rosids</taxon>
        <taxon>malvids</taxon>
        <taxon>Brassicales</taxon>
        <taxon>Brassicaceae</taxon>
        <taxon>Brassiceae</taxon>
        <taxon>Brassica</taxon>
    </lineage>
</organism>
<evidence type="ECO:0008006" key="2">
    <source>
        <dbReference type="Google" id="ProtNLM"/>
    </source>
</evidence>
<evidence type="ECO:0000313" key="1">
    <source>
        <dbReference type="EMBL" id="VDD37766.1"/>
    </source>
</evidence>
<protein>
    <recommendedName>
        <fullName evidence="2">Lipoprotein</fullName>
    </recommendedName>
</protein>
<proteinExistence type="predicted"/>
<dbReference type="EMBL" id="LR031876">
    <property type="protein sequence ID" value="VDD37766.1"/>
    <property type="molecule type" value="Genomic_DNA"/>
</dbReference>
<sequence length="34" mass="3731">MSNYFKASVFSLASCSIISCFLSATDFALYNLCI</sequence>
<dbReference type="AlphaFoldDB" id="A0A3P6EJZ1"/>